<accession>A0ABU0ICY4</accession>
<evidence type="ECO:0000313" key="1">
    <source>
        <dbReference type="EMBL" id="MDQ0456056.1"/>
    </source>
</evidence>
<dbReference type="RefSeq" id="WP_370878054.1">
    <property type="nucleotide sequence ID" value="NZ_JAUSWH010000006.1"/>
</dbReference>
<dbReference type="EMBL" id="JAUSWH010000006">
    <property type="protein sequence ID" value="MDQ0456056.1"/>
    <property type="molecule type" value="Genomic_DNA"/>
</dbReference>
<reference evidence="1 2" key="1">
    <citation type="submission" date="2023-07" db="EMBL/GenBank/DDBJ databases">
        <title>Genomic Encyclopedia of Type Strains, Phase IV (KMG-IV): sequencing the most valuable type-strain genomes for metagenomic binning, comparative biology and taxonomic classification.</title>
        <authorList>
            <person name="Goeker M."/>
        </authorList>
    </citation>
    <scope>NUCLEOTIDE SEQUENCE [LARGE SCALE GENOMIC DNA]</scope>
    <source>
        <strain evidence="1 2">DSM 100301</strain>
    </source>
</reference>
<proteinExistence type="predicted"/>
<name>A0ABU0ICY4_9HYPH</name>
<gene>
    <name evidence="1" type="ORF">QO005_002396</name>
</gene>
<comment type="caution">
    <text evidence="1">The sequence shown here is derived from an EMBL/GenBank/DDBJ whole genome shotgun (WGS) entry which is preliminary data.</text>
</comment>
<sequence>MYSLDSMYPPMVEAVVEAVRARKVALWVANAAWWLGRQDIVGARDFWQASAAMVTLALTEAERTEIEKQLSKAESALLETVTEFPAVPEAVTSTLSAWQPAGETAEQIRARYVAAIQALLNAKARERNYDSIGTAVSYLDDPNPVFAAEARALFDWRSAVWTYATEQLATVTAGGDIPSLETFLAGVPAFAWPDASAVDTAA</sequence>
<dbReference type="Proteomes" id="UP001235269">
    <property type="component" value="Unassembled WGS sequence"/>
</dbReference>
<evidence type="ECO:0000313" key="2">
    <source>
        <dbReference type="Proteomes" id="UP001235269"/>
    </source>
</evidence>
<keyword evidence="2" id="KW-1185">Reference proteome</keyword>
<organism evidence="1 2">
    <name type="scientific">Rhizobium paknamense</name>
    <dbReference type="NCBI Taxonomy" id="1206817"/>
    <lineage>
        <taxon>Bacteria</taxon>
        <taxon>Pseudomonadati</taxon>
        <taxon>Pseudomonadota</taxon>
        <taxon>Alphaproteobacteria</taxon>
        <taxon>Hyphomicrobiales</taxon>
        <taxon>Rhizobiaceae</taxon>
        <taxon>Rhizobium/Agrobacterium group</taxon>
        <taxon>Rhizobium</taxon>
    </lineage>
</organism>
<protein>
    <submittedName>
        <fullName evidence="1">Uncharacterized protein</fullName>
    </submittedName>
</protein>